<keyword evidence="3" id="KW-1185">Reference proteome</keyword>
<dbReference type="InParanoid" id="G3QRM2"/>
<reference evidence="3" key="1">
    <citation type="submission" date="2011-05" db="EMBL/GenBank/DDBJ databases">
        <title>Insights into the evolution of the great apes provided by the gorilla genome.</title>
        <authorList>
            <person name="Scally A."/>
        </authorList>
    </citation>
    <scope>NUCLEOTIDE SEQUENCE [LARGE SCALE GENOMIC DNA]</scope>
</reference>
<evidence type="ECO:0000256" key="1">
    <source>
        <dbReference type="SAM" id="MobiDB-lite"/>
    </source>
</evidence>
<dbReference type="STRING" id="9593.ENSGGOP00000005280"/>
<evidence type="ECO:0000313" key="3">
    <source>
        <dbReference type="Proteomes" id="UP000001519"/>
    </source>
</evidence>
<protein>
    <submittedName>
        <fullName evidence="2">Phorbol-12-myristate-13-acetate-induced protein 1</fullName>
    </submittedName>
</protein>
<dbReference type="Ensembl" id="ENSGGOT00000005419.3">
    <property type="protein sequence ID" value="ENSGGOP00000005280.2"/>
    <property type="gene ID" value="ENSGGOG00000005394.3"/>
</dbReference>
<reference evidence="2" key="4">
    <citation type="submission" date="2025-09" db="UniProtKB">
        <authorList>
            <consortium name="Ensembl"/>
        </authorList>
    </citation>
    <scope>IDENTIFICATION</scope>
</reference>
<dbReference type="GeneTree" id="ENSGT00400000022679"/>
<organism evidence="2 3">
    <name type="scientific">Gorilla gorilla gorilla</name>
    <name type="common">Western lowland gorilla</name>
    <dbReference type="NCBI Taxonomy" id="9595"/>
    <lineage>
        <taxon>Eukaryota</taxon>
        <taxon>Metazoa</taxon>
        <taxon>Chordata</taxon>
        <taxon>Craniata</taxon>
        <taxon>Vertebrata</taxon>
        <taxon>Euteleostomi</taxon>
        <taxon>Mammalia</taxon>
        <taxon>Eutheria</taxon>
        <taxon>Euarchontoglires</taxon>
        <taxon>Primates</taxon>
        <taxon>Haplorrhini</taxon>
        <taxon>Catarrhini</taxon>
        <taxon>Hominidae</taxon>
        <taxon>Gorilla</taxon>
    </lineage>
</organism>
<dbReference type="HOGENOM" id="CLU_1997859_0_0_1"/>
<dbReference type="OMA" id="NWRQTEF"/>
<reference evidence="2 3" key="2">
    <citation type="journal article" date="2012" name="Nature">
        <title>Insights into hominid evolution from the gorilla genome sequence.</title>
        <authorList>
            <person name="Scally A."/>
            <person name="Dutheil J.Y."/>
            <person name="Hillier L.W."/>
            <person name="Jordan G.E."/>
            <person name="Goodhead I."/>
            <person name="Herrero J."/>
            <person name="Hobolth A."/>
            <person name="Lappalainen T."/>
            <person name="Mailund T."/>
            <person name="Marques-Bonet T."/>
            <person name="McCarthy S."/>
            <person name="Montgomery S.H."/>
            <person name="Schwalie P.C."/>
            <person name="Tang Y.A."/>
            <person name="Ward M.C."/>
            <person name="Xue Y."/>
            <person name="Yngvadottir B."/>
            <person name="Alkan C."/>
            <person name="Andersen L.N."/>
            <person name="Ayub Q."/>
            <person name="Ball E.V."/>
            <person name="Beal K."/>
            <person name="Bradley B.J."/>
            <person name="Chen Y."/>
            <person name="Clee C.M."/>
            <person name="Fitzgerald S."/>
            <person name="Graves T.A."/>
            <person name="Gu Y."/>
            <person name="Heath P."/>
            <person name="Heger A."/>
            <person name="Karakoc E."/>
            <person name="Kolb-Kokocinski A."/>
            <person name="Laird G.K."/>
            <person name="Lunter G."/>
            <person name="Meader S."/>
            <person name="Mort M."/>
            <person name="Mullikin J.C."/>
            <person name="Munch K."/>
            <person name="O'Connor T.D."/>
            <person name="Phillips A.D."/>
            <person name="Prado-Martinez J."/>
            <person name="Rogers A.S."/>
            <person name="Sajjadian S."/>
            <person name="Schmidt D."/>
            <person name="Shaw K."/>
            <person name="Simpson J.T."/>
            <person name="Stenson P.D."/>
            <person name="Turner D.J."/>
            <person name="Vigilant L."/>
            <person name="Vilella A.J."/>
            <person name="Whitener W."/>
            <person name="Zhu B."/>
            <person name="Cooper D.N."/>
            <person name="de Jong P."/>
            <person name="Dermitzakis E.T."/>
            <person name="Eichler E.E."/>
            <person name="Flicek P."/>
            <person name="Goldman N."/>
            <person name="Mundy N.I."/>
            <person name="Ning Z."/>
            <person name="Odom D.T."/>
            <person name="Ponting C.P."/>
            <person name="Quail M.A."/>
            <person name="Ryder O.A."/>
            <person name="Searle S.M."/>
            <person name="Warren W.C."/>
            <person name="Wilson R.K."/>
            <person name="Schierup M.H."/>
            <person name="Rogers J."/>
            <person name="Tyler-Smith C."/>
            <person name="Durbin R."/>
        </authorList>
    </citation>
    <scope>NUCLEOTIDE SEQUENCE [LARGE SCALE GENOMIC DNA]</scope>
</reference>
<gene>
    <name evidence="2" type="primary">LOC101152154</name>
</gene>
<feature type="region of interest" description="Disordered" evidence="1">
    <location>
        <begin position="1"/>
        <end position="28"/>
    </location>
</feature>
<proteinExistence type="predicted"/>
<evidence type="ECO:0000313" key="2">
    <source>
        <dbReference type="Ensembl" id="ENSGGOP00000005280.2"/>
    </source>
</evidence>
<sequence length="150" mass="16735">MPGKKARKNAQPSPARAPAGPAGTARDQAGFGIEMQLRFTRGKKLLSSSPLALPRGHEEQVQVAGSRVCYSTQEIWRQTELPAETSESDIQTLLLRNLTASKTCMRGLLQKSFLRRCTFHQFEERLHCNWEECEGAFMGALGNGRWNTSK</sequence>
<reference evidence="2" key="3">
    <citation type="submission" date="2025-08" db="UniProtKB">
        <authorList>
            <consortium name="Ensembl"/>
        </authorList>
    </citation>
    <scope>IDENTIFICATION</scope>
</reference>
<feature type="compositionally biased region" description="Low complexity" evidence="1">
    <location>
        <begin position="10"/>
        <end position="26"/>
    </location>
</feature>
<dbReference type="Bgee" id="ENSGGOG00000005394">
    <property type="expression patterns" value="Expressed in heart and 2 other cell types or tissues"/>
</dbReference>
<dbReference type="AlphaFoldDB" id="G3QRM2"/>
<dbReference type="EMBL" id="CABD030109773">
    <property type="status" value="NOT_ANNOTATED_CDS"/>
    <property type="molecule type" value="Genomic_DNA"/>
</dbReference>
<dbReference type="Proteomes" id="UP000001519">
    <property type="component" value="Chromosome 18"/>
</dbReference>
<accession>G3QRM2</accession>
<dbReference type="eggNOG" id="ENOG502TEVD">
    <property type="taxonomic scope" value="Eukaryota"/>
</dbReference>
<name>G3QRM2_GORGO</name>